<proteinExistence type="predicted"/>
<dbReference type="Pfam" id="PF20409">
    <property type="entry name" value="SnoaL_5"/>
    <property type="match status" value="1"/>
</dbReference>
<feature type="domain" description="SnoaL-like" evidence="1">
    <location>
        <begin position="1"/>
        <end position="118"/>
    </location>
</feature>
<dbReference type="Proteomes" id="UP001319080">
    <property type="component" value="Unassembled WGS sequence"/>
</dbReference>
<dbReference type="InterPro" id="IPR032710">
    <property type="entry name" value="NTF2-like_dom_sf"/>
</dbReference>
<dbReference type="AlphaFoldDB" id="A0AAP2GWY4"/>
<dbReference type="Gene3D" id="3.10.450.50">
    <property type="match status" value="1"/>
</dbReference>
<reference evidence="2 3" key="1">
    <citation type="submission" date="2021-05" db="EMBL/GenBank/DDBJ databases">
        <title>A Polyphasic approach of four new species of the genus Ohtaekwangia: Ohtaekwangia histidinii sp. nov., Ohtaekwangia cretensis sp. nov., Ohtaekwangia indiensis sp. nov., Ohtaekwangia reichenbachii sp. nov. from diverse environment.</title>
        <authorList>
            <person name="Octaviana S."/>
        </authorList>
    </citation>
    <scope>NUCLEOTIDE SEQUENCE [LARGE SCALE GENOMIC DNA]</scope>
    <source>
        <strain evidence="2 3">PWU5</strain>
    </source>
</reference>
<evidence type="ECO:0000313" key="3">
    <source>
        <dbReference type="Proteomes" id="UP001319080"/>
    </source>
</evidence>
<dbReference type="InterPro" id="IPR046860">
    <property type="entry name" value="SnoaL_5"/>
</dbReference>
<evidence type="ECO:0000259" key="1">
    <source>
        <dbReference type="Pfam" id="PF20409"/>
    </source>
</evidence>
<dbReference type="RefSeq" id="WP_254087302.1">
    <property type="nucleotide sequence ID" value="NZ_JAHESE010000039.1"/>
</dbReference>
<sequence>METKEIAKRLADYCRKGDWDGAQKELYADNAKSIEPYATPAFSKETIGLNAIVEKGKKFDNMVEQMHGIEVSDPLVAGNSIAFTLAMDVTMKNQPRMTTPELCVYQVKDGKIVSEEFFV</sequence>
<name>A0AAP2GWY4_9BACT</name>
<dbReference type="SUPFAM" id="SSF54427">
    <property type="entry name" value="NTF2-like"/>
    <property type="match status" value="1"/>
</dbReference>
<keyword evidence="3" id="KW-1185">Reference proteome</keyword>
<gene>
    <name evidence="2" type="ORF">KK062_26055</name>
</gene>
<accession>A0AAP2GWY4</accession>
<evidence type="ECO:0000313" key="2">
    <source>
        <dbReference type="EMBL" id="MBT1711732.1"/>
    </source>
</evidence>
<dbReference type="EMBL" id="JAHESE010000039">
    <property type="protein sequence ID" value="MBT1711732.1"/>
    <property type="molecule type" value="Genomic_DNA"/>
</dbReference>
<organism evidence="2 3">
    <name type="scientific">Dawidia cretensis</name>
    <dbReference type="NCBI Taxonomy" id="2782350"/>
    <lineage>
        <taxon>Bacteria</taxon>
        <taxon>Pseudomonadati</taxon>
        <taxon>Bacteroidota</taxon>
        <taxon>Cytophagia</taxon>
        <taxon>Cytophagales</taxon>
        <taxon>Chryseotaleaceae</taxon>
        <taxon>Dawidia</taxon>
    </lineage>
</organism>
<comment type="caution">
    <text evidence="2">The sequence shown here is derived from an EMBL/GenBank/DDBJ whole genome shotgun (WGS) entry which is preliminary data.</text>
</comment>
<protein>
    <submittedName>
        <fullName evidence="2">Nuclear transport factor 2 family protein</fullName>
    </submittedName>
</protein>